<evidence type="ECO:0000259" key="1">
    <source>
        <dbReference type="Pfam" id="PF18909"/>
    </source>
</evidence>
<name>A0A381ZBL0_9ZZZZ</name>
<dbReference type="EMBL" id="UINC01020592">
    <property type="protein sequence ID" value="SVA86321.1"/>
    <property type="molecule type" value="Genomic_DNA"/>
</dbReference>
<accession>A0A381ZBL0</accession>
<dbReference type="InterPro" id="IPR044038">
    <property type="entry name" value="dATP/dGTP_diPOhydrolase_N"/>
</dbReference>
<organism evidence="2">
    <name type="scientific">marine metagenome</name>
    <dbReference type="NCBI Taxonomy" id="408172"/>
    <lineage>
        <taxon>unclassified sequences</taxon>
        <taxon>metagenomes</taxon>
        <taxon>ecological metagenomes</taxon>
    </lineage>
</organism>
<dbReference type="Pfam" id="PF18909">
    <property type="entry name" value="dGTP_diPhyd_N"/>
    <property type="match status" value="1"/>
</dbReference>
<proteinExistence type="predicted"/>
<dbReference type="AlphaFoldDB" id="A0A381ZBL0"/>
<gene>
    <name evidence="2" type="ORF">METZ01_LOCUS139175</name>
</gene>
<feature type="non-terminal residue" evidence="2">
    <location>
        <position position="94"/>
    </location>
</feature>
<sequence length="94" mass="10346">MIINIIYETINMMKGGIVSKKTVYETGASRSADVEGVRYDLVPPEGVEAVAKAMHVGAVGHGDNNWKKGLKNSVYVNHALRHIYIYMKEGHGSE</sequence>
<protein>
    <recommendedName>
        <fullName evidence="1">dATP/dGTP diphosphohydrolase N-terminal domain-containing protein</fullName>
    </recommendedName>
</protein>
<evidence type="ECO:0000313" key="2">
    <source>
        <dbReference type="EMBL" id="SVA86321.1"/>
    </source>
</evidence>
<reference evidence="2" key="1">
    <citation type="submission" date="2018-05" db="EMBL/GenBank/DDBJ databases">
        <authorList>
            <person name="Lanie J.A."/>
            <person name="Ng W.-L."/>
            <person name="Kazmierczak K.M."/>
            <person name="Andrzejewski T.M."/>
            <person name="Davidsen T.M."/>
            <person name="Wayne K.J."/>
            <person name="Tettelin H."/>
            <person name="Glass J.I."/>
            <person name="Rusch D."/>
            <person name="Podicherti R."/>
            <person name="Tsui H.-C.T."/>
            <person name="Winkler M.E."/>
        </authorList>
    </citation>
    <scope>NUCLEOTIDE SEQUENCE</scope>
</reference>
<feature type="domain" description="dATP/dGTP diphosphohydrolase N-terminal" evidence="1">
    <location>
        <begin position="29"/>
        <end position="88"/>
    </location>
</feature>